<dbReference type="InterPro" id="IPR022385">
    <property type="entry name" value="Rhs_assc_core"/>
</dbReference>
<dbReference type="Gene3D" id="2.170.16.10">
    <property type="entry name" value="Hedgehog/Intein (Hint) domain"/>
    <property type="match status" value="1"/>
</dbReference>
<evidence type="ECO:0000313" key="2">
    <source>
        <dbReference type="EMBL" id="MDI5963241.1"/>
    </source>
</evidence>
<gene>
    <name evidence="2" type="ORF">POF43_011070</name>
</gene>
<dbReference type="PANTHER" id="PTHR32305">
    <property type="match status" value="1"/>
</dbReference>
<dbReference type="SUPFAM" id="SSF51294">
    <property type="entry name" value="Hedgehog/intein (Hint) domain"/>
    <property type="match status" value="1"/>
</dbReference>
<dbReference type="InterPro" id="IPR030934">
    <property type="entry name" value="Intein_C"/>
</dbReference>
<reference evidence="2 3" key="1">
    <citation type="submission" date="2023-05" db="EMBL/GenBank/DDBJ databases">
        <title>Streptantibioticus silvisoli sp. nov., acidotolerant actinomycetes 1 from pine litter.</title>
        <authorList>
            <person name="Swiecimska M."/>
            <person name="Golinska P."/>
            <person name="Sangal V."/>
            <person name="Wachnowicz B."/>
            <person name="Goodfellow M."/>
        </authorList>
    </citation>
    <scope>NUCLEOTIDE SEQUENCE [LARGE SCALE GENOMIC DNA]</scope>
    <source>
        <strain evidence="2 3">SL54</strain>
    </source>
</reference>
<dbReference type="InterPro" id="IPR036844">
    <property type="entry name" value="Hint_dom_sf"/>
</dbReference>
<dbReference type="EMBL" id="JAAGKO020000012">
    <property type="protein sequence ID" value="MDI5963241.1"/>
    <property type="molecule type" value="Genomic_DNA"/>
</dbReference>
<evidence type="ECO:0000259" key="1">
    <source>
        <dbReference type="SMART" id="SM00306"/>
    </source>
</evidence>
<dbReference type="CDD" id="cd00081">
    <property type="entry name" value="Hint"/>
    <property type="match status" value="1"/>
</dbReference>
<feature type="domain" description="Hint" evidence="1">
    <location>
        <begin position="193"/>
        <end position="295"/>
    </location>
</feature>
<dbReference type="Proteomes" id="UP001156398">
    <property type="component" value="Unassembled WGS sequence"/>
</dbReference>
<dbReference type="InterPro" id="IPR050708">
    <property type="entry name" value="T6SS_VgrG/RHS"/>
</dbReference>
<dbReference type="SMART" id="SM00306">
    <property type="entry name" value="HintN"/>
    <property type="match status" value="1"/>
</dbReference>
<dbReference type="Gene3D" id="2.180.10.10">
    <property type="entry name" value="RHS repeat-associated core"/>
    <property type="match status" value="1"/>
</dbReference>
<dbReference type="Pfam" id="PF07591">
    <property type="entry name" value="PT-HINT"/>
    <property type="match status" value="1"/>
</dbReference>
<comment type="caution">
    <text evidence="2">The sequence shown here is derived from an EMBL/GenBank/DDBJ whole genome shotgun (WGS) entry which is preliminary data.</text>
</comment>
<evidence type="ECO:0000313" key="3">
    <source>
        <dbReference type="Proteomes" id="UP001156398"/>
    </source>
</evidence>
<dbReference type="RefSeq" id="WP_271324641.1">
    <property type="nucleotide sequence ID" value="NZ_JAAGKO020000012.1"/>
</dbReference>
<dbReference type="InterPro" id="IPR003587">
    <property type="entry name" value="Hint_dom_N"/>
</dbReference>
<keyword evidence="3" id="KW-1185">Reference proteome</keyword>
<dbReference type="NCBIfam" id="TIGR01443">
    <property type="entry name" value="intein_Cterm"/>
    <property type="match status" value="1"/>
</dbReference>
<name>A0ABT6VXM7_9ACTN</name>
<protein>
    <submittedName>
        <fullName evidence="2">Polymorphic toxin-type HINT domain-containing protein</fullName>
    </submittedName>
</protein>
<proteinExistence type="predicted"/>
<organism evidence="2 3">
    <name type="scientific">Streptantibioticus silvisoli</name>
    <dbReference type="NCBI Taxonomy" id="2705255"/>
    <lineage>
        <taxon>Bacteria</taxon>
        <taxon>Bacillati</taxon>
        <taxon>Actinomycetota</taxon>
        <taxon>Actinomycetes</taxon>
        <taxon>Kitasatosporales</taxon>
        <taxon>Streptomycetaceae</taxon>
        <taxon>Streptantibioticus</taxon>
    </lineage>
</organism>
<dbReference type="NCBIfam" id="TIGR03696">
    <property type="entry name" value="Rhs_assc_core"/>
    <property type="match status" value="1"/>
</dbReference>
<dbReference type="PANTHER" id="PTHR32305:SF17">
    <property type="entry name" value="TRNA NUCLEASE WAPA"/>
    <property type="match status" value="1"/>
</dbReference>
<accession>A0ABT6VXM7</accession>
<sequence>MGGTPDATTNLENLGAREYDPADGRFISADPVFESADPNQLGGYDYAGNDPVTGSDPSGQIYLTNGSGDPVAEASAYGAVSLNGSSGTSAGQYITRFSAAVVHRQYLFDTAAPVAKRPDRSSVAEYLKDSEKFGEGLLEGLIGPSITMMPDGHGGHTPSLDDPDIASGPSGAGDLIGEILDSLDDPFAGVSECYSFAPTTPVLLSDGRTKPIGKVKAGDSVKTGDYLTGKPKGSQQVTAVHINDDTDLLDLTVRTGDGHLSTVHTTGNHPVWDVTRHLWVPAGQLKPGERLGTTTHTVVRVAAVHRVAGTAHRWNLTVADLHTYYVMAGVTPVLVHNCNTTVYRFQTDHPDSQRLSVDAHGDISISGDGMLHLNMSGNIAHTEQFRGSGGQIIAFDVPSSYVAKVRSAAIDQRRPSGMSRRQWNIFSSGRPQIDDPAKGPDLYGLPSEMFPGLLRAIIPGSGRVL</sequence>